<evidence type="ECO:0000313" key="1">
    <source>
        <dbReference type="EMBL" id="GBM84799.1"/>
    </source>
</evidence>
<proteinExistence type="predicted"/>
<accession>A0A4Y2J597</accession>
<reference evidence="1 2" key="1">
    <citation type="journal article" date="2019" name="Sci. Rep.">
        <title>Orb-weaving spider Araneus ventricosus genome elucidates the spidroin gene catalogue.</title>
        <authorList>
            <person name="Kono N."/>
            <person name="Nakamura H."/>
            <person name="Ohtoshi R."/>
            <person name="Moran D.A.P."/>
            <person name="Shinohara A."/>
            <person name="Yoshida Y."/>
            <person name="Fujiwara M."/>
            <person name="Mori M."/>
            <person name="Tomita M."/>
            <person name="Arakawa K."/>
        </authorList>
    </citation>
    <scope>NUCLEOTIDE SEQUENCE [LARGE SCALE GENOMIC DNA]</scope>
</reference>
<gene>
    <name evidence="1" type="ORF">AVEN_217787_1</name>
</gene>
<keyword evidence="2" id="KW-1185">Reference proteome</keyword>
<organism evidence="1 2">
    <name type="scientific">Araneus ventricosus</name>
    <name type="common">Orbweaver spider</name>
    <name type="synonym">Epeira ventricosa</name>
    <dbReference type="NCBI Taxonomy" id="182803"/>
    <lineage>
        <taxon>Eukaryota</taxon>
        <taxon>Metazoa</taxon>
        <taxon>Ecdysozoa</taxon>
        <taxon>Arthropoda</taxon>
        <taxon>Chelicerata</taxon>
        <taxon>Arachnida</taxon>
        <taxon>Araneae</taxon>
        <taxon>Araneomorphae</taxon>
        <taxon>Entelegynae</taxon>
        <taxon>Araneoidea</taxon>
        <taxon>Araneidae</taxon>
        <taxon>Araneus</taxon>
    </lineage>
</organism>
<dbReference type="Proteomes" id="UP000499080">
    <property type="component" value="Unassembled WGS sequence"/>
</dbReference>
<protein>
    <submittedName>
        <fullName evidence="1">Uncharacterized protein</fullName>
    </submittedName>
</protein>
<dbReference type="AlphaFoldDB" id="A0A4Y2J597"/>
<evidence type="ECO:0000313" key="2">
    <source>
        <dbReference type="Proteomes" id="UP000499080"/>
    </source>
</evidence>
<dbReference type="EMBL" id="BGPR01003187">
    <property type="protein sequence ID" value="GBM84799.1"/>
    <property type="molecule type" value="Genomic_DNA"/>
</dbReference>
<name>A0A4Y2J597_ARAVE</name>
<sequence>MIVLLKGLEEIKAGQSRPLQVTLNTNTSKYPSLPLESLAINVVGVGTWWGRPQVHGLPRQSKKAGIGDLSDWEWMDLSSVERT</sequence>
<comment type="caution">
    <text evidence="1">The sequence shown here is derived from an EMBL/GenBank/DDBJ whole genome shotgun (WGS) entry which is preliminary data.</text>
</comment>